<dbReference type="STRING" id="153721.MYP_3372"/>
<dbReference type="InterPro" id="IPR032675">
    <property type="entry name" value="LRR_dom_sf"/>
</dbReference>
<dbReference type="Gene3D" id="3.80.10.10">
    <property type="entry name" value="Ribonuclease Inhibitor"/>
    <property type="match status" value="1"/>
</dbReference>
<comment type="caution">
    <text evidence="1">The sequence shown here is derived from an EMBL/GenBank/DDBJ whole genome shotgun (WGS) entry which is preliminary data.</text>
</comment>
<keyword evidence="2" id="KW-1185">Reference proteome</keyword>
<dbReference type="SUPFAM" id="SSF52058">
    <property type="entry name" value="L domain-like"/>
    <property type="match status" value="1"/>
</dbReference>
<dbReference type="eggNOG" id="COG4886">
    <property type="taxonomic scope" value="Bacteria"/>
</dbReference>
<proteinExistence type="predicted"/>
<gene>
    <name evidence="1" type="ORF">MYP_3372</name>
</gene>
<protein>
    <recommendedName>
        <fullName evidence="3">Leucine-rich repeat domain-containing protein</fullName>
    </recommendedName>
</protein>
<organism evidence="1 2">
    <name type="scientific">Sporocytophaga myxococcoides</name>
    <dbReference type="NCBI Taxonomy" id="153721"/>
    <lineage>
        <taxon>Bacteria</taxon>
        <taxon>Pseudomonadati</taxon>
        <taxon>Bacteroidota</taxon>
        <taxon>Cytophagia</taxon>
        <taxon>Cytophagales</taxon>
        <taxon>Cytophagaceae</taxon>
        <taxon>Sporocytophaga</taxon>
    </lineage>
</organism>
<dbReference type="Proteomes" id="UP000030185">
    <property type="component" value="Unassembled WGS sequence"/>
</dbReference>
<evidence type="ECO:0008006" key="3">
    <source>
        <dbReference type="Google" id="ProtNLM"/>
    </source>
</evidence>
<evidence type="ECO:0000313" key="2">
    <source>
        <dbReference type="Proteomes" id="UP000030185"/>
    </source>
</evidence>
<dbReference type="EMBL" id="BBLT01000006">
    <property type="protein sequence ID" value="GAL86143.1"/>
    <property type="molecule type" value="Genomic_DNA"/>
</dbReference>
<dbReference type="RefSeq" id="WP_045465438.1">
    <property type="nucleotide sequence ID" value="NZ_BBLT01000006.1"/>
</dbReference>
<dbReference type="OrthoDB" id="3513522at2"/>
<sequence length="253" mass="29577">MNNNISRIQNNVQDRNSEAWKKLCKYVEHVAQNELEIFAPGKYLGGELFAQIFTLPESIEKLKKVKKLILYGSRLKRIPPEIGQMESLQYFDPYTSYDLHWFPYEITKCKNLIDSRISTRVLYGNFKNRLQFPQLDHNPVRYEGATLKCSVCEKEISYEETNQFWITLRIGTDVVPLLANLCSQDCKTKLPTPPKGYVPYPHKGGADLKQPSYKEWEEANVVKFKLDDIKESIEKNKEVQPTLLQLIKKIWKK</sequence>
<reference evidence="1 2" key="1">
    <citation type="submission" date="2014-09" db="EMBL/GenBank/DDBJ databases">
        <title>Sporocytophaga myxococcoides PG-01 genome sequencing.</title>
        <authorList>
            <person name="Liu L."/>
            <person name="Gao P.J."/>
            <person name="Chen G.J."/>
            <person name="Wang L.S."/>
        </authorList>
    </citation>
    <scope>NUCLEOTIDE SEQUENCE [LARGE SCALE GENOMIC DNA]</scope>
    <source>
        <strain evidence="1 2">PG-01</strain>
    </source>
</reference>
<dbReference type="AlphaFoldDB" id="A0A098LJ01"/>
<evidence type="ECO:0000313" key="1">
    <source>
        <dbReference type="EMBL" id="GAL86143.1"/>
    </source>
</evidence>
<name>A0A098LJ01_9BACT</name>
<accession>A0A098LJ01</accession>